<dbReference type="OrthoDB" id="1525365at2"/>
<accession>A0A0J8AF63</accession>
<dbReference type="Gene3D" id="1.10.238.160">
    <property type="match status" value="1"/>
</dbReference>
<sequence>MTIDRSQDNLLRYPEVRARTSLARSTIEKRVKAGTFPAPIQISAGLVAFYESDINEWIANPMGWRAAA</sequence>
<dbReference type="EMBL" id="JACU01000007">
    <property type="protein sequence ID" value="KMS53530.1"/>
    <property type="molecule type" value="Genomic_DNA"/>
</dbReference>
<dbReference type="Proteomes" id="UP000052268">
    <property type="component" value="Unassembled WGS sequence"/>
</dbReference>
<comment type="caution">
    <text evidence="1">The sequence shown here is derived from an EMBL/GenBank/DDBJ whole genome shotgun (WGS) entry which is preliminary data.</text>
</comment>
<dbReference type="PATRIC" id="fig|1114963.3.peg.3405"/>
<reference evidence="1 2" key="1">
    <citation type="journal article" date="2015" name="G3 (Bethesda)">
        <title>Insights into Ongoing Evolution of the Hexachlorocyclohexane Catabolic Pathway from Comparative Genomics of Ten Sphingomonadaceae Strains.</title>
        <authorList>
            <person name="Pearce S.L."/>
            <person name="Oakeshott J.G."/>
            <person name="Pandey G."/>
        </authorList>
    </citation>
    <scope>NUCLEOTIDE SEQUENCE [LARGE SCALE GENOMIC DNA]</scope>
    <source>
        <strain evidence="1 2">LL02</strain>
    </source>
</reference>
<organism evidence="1 2">
    <name type="scientific">Novosphingobium barchaimii LL02</name>
    <dbReference type="NCBI Taxonomy" id="1114963"/>
    <lineage>
        <taxon>Bacteria</taxon>
        <taxon>Pseudomonadati</taxon>
        <taxon>Pseudomonadota</taxon>
        <taxon>Alphaproteobacteria</taxon>
        <taxon>Sphingomonadales</taxon>
        <taxon>Sphingomonadaceae</taxon>
        <taxon>Novosphingobium</taxon>
    </lineage>
</organism>
<dbReference type="RefSeq" id="WP_059152486.1">
    <property type="nucleotide sequence ID" value="NZ_KQ130455.1"/>
</dbReference>
<gene>
    <name evidence="1" type="ORF">V474_22830</name>
</gene>
<dbReference type="InterPro" id="IPR010260">
    <property type="entry name" value="AlpA"/>
</dbReference>
<evidence type="ECO:0000313" key="1">
    <source>
        <dbReference type="EMBL" id="KMS53530.1"/>
    </source>
</evidence>
<proteinExistence type="predicted"/>
<evidence type="ECO:0000313" key="2">
    <source>
        <dbReference type="Proteomes" id="UP000052268"/>
    </source>
</evidence>
<keyword evidence="2" id="KW-1185">Reference proteome</keyword>
<protein>
    <submittedName>
        <fullName evidence="1">AlpA family transcriptional regulator</fullName>
    </submittedName>
</protein>
<name>A0A0J8AF63_9SPHN</name>
<dbReference type="Pfam" id="PF05930">
    <property type="entry name" value="Phage_AlpA"/>
    <property type="match status" value="1"/>
</dbReference>
<dbReference type="AlphaFoldDB" id="A0A0J8AF63"/>